<reference evidence="1 2" key="1">
    <citation type="submission" date="2020-08" db="EMBL/GenBank/DDBJ databases">
        <title>Above-ground endophytic microbial communities from plants in different locations in the United States.</title>
        <authorList>
            <person name="Frank C."/>
        </authorList>
    </citation>
    <scope>NUCLEOTIDE SEQUENCE [LARGE SCALE GENOMIC DNA]</scope>
    <source>
        <strain evidence="1 2">WP4_2_2</strain>
    </source>
</reference>
<proteinExistence type="predicted"/>
<name>A0A7W9TXI8_9BURK</name>
<comment type="caution">
    <text evidence="1">The sequence shown here is derived from an EMBL/GenBank/DDBJ whole genome shotgun (WGS) entry which is preliminary data.</text>
</comment>
<accession>A0A7W9TXI8</accession>
<dbReference type="EMBL" id="JACHBW010000008">
    <property type="protein sequence ID" value="MBB6103246.1"/>
    <property type="molecule type" value="Genomic_DNA"/>
</dbReference>
<evidence type="ECO:0000313" key="2">
    <source>
        <dbReference type="Proteomes" id="UP000571554"/>
    </source>
</evidence>
<sequence length="114" mass="12876">MPVVFDQYNILRVEASQAYIRKEEESAKFNGARKIVDCVFILDGKQYDVSFQQLKHALDVETETDHEIPGFPPSPELGGGIEVPAILTVQPRVLNPFEQSLAAPWPDPWTLPQR</sequence>
<protein>
    <submittedName>
        <fullName evidence="1">Uncharacterized protein</fullName>
    </submittedName>
</protein>
<gene>
    <name evidence="1" type="ORF">F4827_003101</name>
</gene>
<dbReference type="Proteomes" id="UP000571554">
    <property type="component" value="Unassembled WGS sequence"/>
</dbReference>
<organism evidence="1 2">
    <name type="scientific">Paraburkholderia bannensis</name>
    <dbReference type="NCBI Taxonomy" id="765414"/>
    <lineage>
        <taxon>Bacteria</taxon>
        <taxon>Pseudomonadati</taxon>
        <taxon>Pseudomonadota</taxon>
        <taxon>Betaproteobacteria</taxon>
        <taxon>Burkholderiales</taxon>
        <taxon>Burkholderiaceae</taxon>
        <taxon>Paraburkholderia</taxon>
    </lineage>
</organism>
<dbReference type="RefSeq" id="WP_183724757.1">
    <property type="nucleotide sequence ID" value="NZ_JACHBW010000008.1"/>
</dbReference>
<keyword evidence="2" id="KW-1185">Reference proteome</keyword>
<dbReference type="AlphaFoldDB" id="A0A7W9TXI8"/>
<evidence type="ECO:0000313" key="1">
    <source>
        <dbReference type="EMBL" id="MBB6103246.1"/>
    </source>
</evidence>